<dbReference type="InterPro" id="IPR036890">
    <property type="entry name" value="HATPase_C_sf"/>
</dbReference>
<keyword evidence="5 9" id="KW-0418">Kinase</keyword>
<organism evidence="9 10">
    <name type="scientific">Pedobacter polaris</name>
    <dbReference type="NCBI Taxonomy" id="2571273"/>
    <lineage>
        <taxon>Bacteria</taxon>
        <taxon>Pseudomonadati</taxon>
        <taxon>Bacteroidota</taxon>
        <taxon>Sphingobacteriia</taxon>
        <taxon>Sphingobacteriales</taxon>
        <taxon>Sphingobacteriaceae</taxon>
        <taxon>Pedobacter</taxon>
    </lineage>
</organism>
<evidence type="ECO:0000256" key="7">
    <source>
        <dbReference type="SAM" id="Phobius"/>
    </source>
</evidence>
<dbReference type="CDD" id="cd00082">
    <property type="entry name" value="HisKA"/>
    <property type="match status" value="1"/>
</dbReference>
<comment type="catalytic activity">
    <reaction evidence="1">
        <text>ATP + protein L-histidine = ADP + protein N-phospho-L-histidine.</text>
        <dbReference type="EC" id="2.7.13.3"/>
    </reaction>
</comment>
<keyword evidence="7" id="KW-0812">Transmembrane</keyword>
<protein>
    <recommendedName>
        <fullName evidence="2">histidine kinase</fullName>
        <ecNumber evidence="2">2.7.13.3</ecNumber>
    </recommendedName>
</protein>
<evidence type="ECO:0000256" key="5">
    <source>
        <dbReference type="ARBA" id="ARBA00022777"/>
    </source>
</evidence>
<dbReference type="PRINTS" id="PR00344">
    <property type="entry name" value="BCTRLSENSOR"/>
</dbReference>
<sequence length="467" mass="53176">MTFKARSRLVIVLVSVASLILILFNFYSSKIKSGVRSYINGESAYSKGQKDALLNLTYYLSTQKPSYWEKYHESLRVPDSDNKARHAMVNNEADSIVYDHFINGKIHPADIGNIIWLFKNFREVPDFKKAVELWSKSELILIDIKKTANAFKSSVDNKSINPTLKQQLSLKISISNIKLTELETDFSKTLSSMARKIENLLNWVNALVTILIVGSLSAYLMLVIAKLYKSKSELKVSYDKVSDLNLELDTFVYSLSHDLRAPLTSLQGLVKLASLETDLDVMKENIHLMDRLLDKQDVFIKDVIALLQRRNLTPQSKLINLKTIIEDAFALNENHINYKGIETTIDITENSLEIYSDIVFVKIIINNLISNAFKYSDSKKEHRYINVKVRNYNEHVILDIEDNGIGISKEFHQKVFEMFFILDSGKRGTGLGLYIIKQSVEKLGGTIHLDSTLGEGSKFTITLPKFD</sequence>
<dbReference type="PANTHER" id="PTHR43711:SF31">
    <property type="entry name" value="HISTIDINE KINASE"/>
    <property type="match status" value="1"/>
</dbReference>
<keyword evidence="3" id="KW-0597">Phosphoprotein</keyword>
<dbReference type="EC" id="2.7.13.3" evidence="2"/>
<keyword evidence="10" id="KW-1185">Reference proteome</keyword>
<dbReference type="SUPFAM" id="SSF47384">
    <property type="entry name" value="Homodimeric domain of signal transducing histidine kinase"/>
    <property type="match status" value="1"/>
</dbReference>
<dbReference type="InterPro" id="IPR036097">
    <property type="entry name" value="HisK_dim/P_sf"/>
</dbReference>
<evidence type="ECO:0000259" key="8">
    <source>
        <dbReference type="PROSITE" id="PS50109"/>
    </source>
</evidence>
<gene>
    <name evidence="9" type="ORF">FA048_13280</name>
</gene>
<evidence type="ECO:0000256" key="3">
    <source>
        <dbReference type="ARBA" id="ARBA00022553"/>
    </source>
</evidence>
<dbReference type="GO" id="GO:0000155">
    <property type="term" value="F:phosphorelay sensor kinase activity"/>
    <property type="evidence" value="ECO:0007669"/>
    <property type="project" value="InterPro"/>
</dbReference>
<dbReference type="InterPro" id="IPR004358">
    <property type="entry name" value="Sig_transdc_His_kin-like_C"/>
</dbReference>
<dbReference type="InterPro" id="IPR050736">
    <property type="entry name" value="Sensor_HK_Regulatory"/>
</dbReference>
<feature type="transmembrane region" description="Helical" evidence="7">
    <location>
        <begin position="200"/>
        <end position="225"/>
    </location>
</feature>
<dbReference type="RefSeq" id="WP_136841785.1">
    <property type="nucleotide sequence ID" value="NZ_SWBR01000003.1"/>
</dbReference>
<proteinExistence type="predicted"/>
<dbReference type="EMBL" id="SWBR01000003">
    <property type="protein sequence ID" value="TKC08127.1"/>
    <property type="molecule type" value="Genomic_DNA"/>
</dbReference>
<feature type="transmembrane region" description="Helical" evidence="7">
    <location>
        <begin position="9"/>
        <end position="27"/>
    </location>
</feature>
<dbReference type="Gene3D" id="3.30.565.10">
    <property type="entry name" value="Histidine kinase-like ATPase, C-terminal domain"/>
    <property type="match status" value="1"/>
</dbReference>
<dbReference type="Proteomes" id="UP000309488">
    <property type="component" value="Unassembled WGS sequence"/>
</dbReference>
<dbReference type="InterPro" id="IPR003661">
    <property type="entry name" value="HisK_dim/P_dom"/>
</dbReference>
<evidence type="ECO:0000256" key="2">
    <source>
        <dbReference type="ARBA" id="ARBA00012438"/>
    </source>
</evidence>
<dbReference type="Pfam" id="PF00512">
    <property type="entry name" value="HisKA"/>
    <property type="match status" value="1"/>
</dbReference>
<dbReference type="InterPro" id="IPR005467">
    <property type="entry name" value="His_kinase_dom"/>
</dbReference>
<dbReference type="SMART" id="SM00387">
    <property type="entry name" value="HATPase_c"/>
    <property type="match status" value="1"/>
</dbReference>
<keyword evidence="7" id="KW-1133">Transmembrane helix</keyword>
<dbReference type="Gene3D" id="1.10.287.130">
    <property type="match status" value="1"/>
</dbReference>
<feature type="domain" description="Histidine kinase" evidence="8">
    <location>
        <begin position="254"/>
        <end position="467"/>
    </location>
</feature>
<dbReference type="SMART" id="SM00388">
    <property type="entry name" value="HisKA"/>
    <property type="match status" value="1"/>
</dbReference>
<dbReference type="PROSITE" id="PS50109">
    <property type="entry name" value="HIS_KIN"/>
    <property type="match status" value="1"/>
</dbReference>
<dbReference type="InterPro" id="IPR003594">
    <property type="entry name" value="HATPase_dom"/>
</dbReference>
<dbReference type="AlphaFoldDB" id="A0A4U1CLH9"/>
<dbReference type="OrthoDB" id="9766459at2"/>
<accession>A0A4U1CLH9</accession>
<keyword evidence="4" id="KW-0808">Transferase</keyword>
<keyword evidence="7" id="KW-0472">Membrane</keyword>
<comment type="caution">
    <text evidence="9">The sequence shown here is derived from an EMBL/GenBank/DDBJ whole genome shotgun (WGS) entry which is preliminary data.</text>
</comment>
<name>A0A4U1CLH9_9SPHI</name>
<reference evidence="9 10" key="1">
    <citation type="submission" date="2019-04" db="EMBL/GenBank/DDBJ databases">
        <title>Pedobacter sp. RP-3-22 sp. nov., isolated from Arctic soil.</title>
        <authorList>
            <person name="Dahal R.H."/>
            <person name="Kim D.-U."/>
        </authorList>
    </citation>
    <scope>NUCLEOTIDE SEQUENCE [LARGE SCALE GENOMIC DNA]</scope>
    <source>
        <strain evidence="9 10">RP-3-22</strain>
    </source>
</reference>
<evidence type="ECO:0000256" key="1">
    <source>
        <dbReference type="ARBA" id="ARBA00000085"/>
    </source>
</evidence>
<evidence type="ECO:0000313" key="10">
    <source>
        <dbReference type="Proteomes" id="UP000309488"/>
    </source>
</evidence>
<evidence type="ECO:0000313" key="9">
    <source>
        <dbReference type="EMBL" id="TKC08127.1"/>
    </source>
</evidence>
<dbReference type="SUPFAM" id="SSF55874">
    <property type="entry name" value="ATPase domain of HSP90 chaperone/DNA topoisomerase II/histidine kinase"/>
    <property type="match status" value="1"/>
</dbReference>
<dbReference type="Pfam" id="PF02518">
    <property type="entry name" value="HATPase_c"/>
    <property type="match status" value="1"/>
</dbReference>
<keyword evidence="6" id="KW-0902">Two-component regulatory system</keyword>
<evidence type="ECO:0000256" key="6">
    <source>
        <dbReference type="ARBA" id="ARBA00023012"/>
    </source>
</evidence>
<evidence type="ECO:0000256" key="4">
    <source>
        <dbReference type="ARBA" id="ARBA00022679"/>
    </source>
</evidence>
<dbReference type="PANTHER" id="PTHR43711">
    <property type="entry name" value="TWO-COMPONENT HISTIDINE KINASE"/>
    <property type="match status" value="1"/>
</dbReference>